<evidence type="ECO:0000313" key="1">
    <source>
        <dbReference type="EMBL" id="GLR06572.1"/>
    </source>
</evidence>
<proteinExistence type="predicted"/>
<name>A0ABQ5YA88_9VIBR</name>
<protein>
    <submittedName>
        <fullName evidence="1">Uncharacterized protein</fullName>
    </submittedName>
</protein>
<organism evidence="1 2">
    <name type="scientific">Vibrio hyugaensis</name>
    <dbReference type="NCBI Taxonomy" id="1534743"/>
    <lineage>
        <taxon>Bacteria</taxon>
        <taxon>Pseudomonadati</taxon>
        <taxon>Pseudomonadota</taxon>
        <taxon>Gammaproteobacteria</taxon>
        <taxon>Vibrionales</taxon>
        <taxon>Vibrionaceae</taxon>
        <taxon>Vibrio</taxon>
    </lineage>
</organism>
<comment type="caution">
    <text evidence="1">The sequence shown here is derived from an EMBL/GenBank/DDBJ whole genome shotgun (WGS) entry which is preliminary data.</text>
</comment>
<accession>A0ABQ5YA88</accession>
<gene>
    <name evidence="1" type="ORF">GCM10007906_41600</name>
</gene>
<keyword evidence="2" id="KW-1185">Reference proteome</keyword>
<dbReference type="Proteomes" id="UP001156669">
    <property type="component" value="Unassembled WGS sequence"/>
</dbReference>
<dbReference type="EMBL" id="BSOE01000058">
    <property type="protein sequence ID" value="GLR06572.1"/>
    <property type="molecule type" value="Genomic_DNA"/>
</dbReference>
<reference evidence="2" key="1">
    <citation type="journal article" date="2019" name="Int. J. Syst. Evol. Microbiol.">
        <title>The Global Catalogue of Microorganisms (GCM) 10K type strain sequencing project: providing services to taxonomists for standard genome sequencing and annotation.</title>
        <authorList>
            <consortium name="The Broad Institute Genomics Platform"/>
            <consortium name="The Broad Institute Genome Sequencing Center for Infectious Disease"/>
            <person name="Wu L."/>
            <person name="Ma J."/>
        </authorList>
    </citation>
    <scope>NUCLEOTIDE SEQUENCE [LARGE SCALE GENOMIC DNA]</scope>
    <source>
        <strain evidence="2">NBRC 110633</strain>
    </source>
</reference>
<evidence type="ECO:0000313" key="2">
    <source>
        <dbReference type="Proteomes" id="UP001156669"/>
    </source>
</evidence>
<sequence length="70" mass="7431">MTVEVRSQRRKEGGQITELTDAITVVTLAIQANVIWTSGNASSITPNEEVNNAMLTLSQAAISPISSSTK</sequence>